<sequence length="241" mass="26455">MQKKYKIRVGQLCSALLVTAIAQAAMAQNDPQFRPMDAPPWAGQQQQPEPQFAPPDYRRAPPPRRNAPPAPPQGGAYGPPPGYQQGPYGPPPGYRQAAPQPMPQQGPYSAPPGYGAYPPPPPPPPPRNRNRGRSWSDGPSGWFGRDNGGSWFKGRRKPWRGDSPWDFMEMDDPKGSMSDGWDDMLNAPSRMGEMPGGWYAPSVDVPNPIDVGEEFGDAAKDVPGQVDDMRKDNINDNLDRN</sequence>
<dbReference type="Proteomes" id="UP000190962">
    <property type="component" value="Unassembled WGS sequence"/>
</dbReference>
<comment type="caution">
    <text evidence="3">The sequence shown here is derived from an EMBL/GenBank/DDBJ whole genome shotgun (WGS) entry which is preliminary data.</text>
</comment>
<evidence type="ECO:0000313" key="4">
    <source>
        <dbReference type="Proteomes" id="UP000190962"/>
    </source>
</evidence>
<accession>A0A1T2CNE3</accession>
<evidence type="ECO:0000256" key="2">
    <source>
        <dbReference type="SAM" id="SignalP"/>
    </source>
</evidence>
<feature type="compositionally biased region" description="Pro residues" evidence="1">
    <location>
        <begin position="117"/>
        <end position="127"/>
    </location>
</feature>
<dbReference type="AlphaFoldDB" id="A0A1T2CNE3"/>
<feature type="compositionally biased region" description="Low complexity" evidence="1">
    <location>
        <begin position="39"/>
        <end position="50"/>
    </location>
</feature>
<name>A0A1T2CNE3_SOVGS</name>
<dbReference type="EMBL" id="MPNX01000001">
    <property type="protein sequence ID" value="OOY36341.1"/>
    <property type="molecule type" value="Genomic_DNA"/>
</dbReference>
<feature type="chain" id="PRO_5010539330" evidence="2">
    <location>
        <begin position="25"/>
        <end position="241"/>
    </location>
</feature>
<feature type="signal peptide" evidence="2">
    <location>
        <begin position="1"/>
        <end position="24"/>
    </location>
</feature>
<evidence type="ECO:0000256" key="1">
    <source>
        <dbReference type="SAM" id="MobiDB-lite"/>
    </source>
</evidence>
<gene>
    <name evidence="3" type="ORF">BOV88_01795</name>
</gene>
<evidence type="ECO:0000313" key="3">
    <source>
        <dbReference type="EMBL" id="OOY36341.1"/>
    </source>
</evidence>
<feature type="compositionally biased region" description="Pro residues" evidence="1">
    <location>
        <begin position="63"/>
        <end position="93"/>
    </location>
</feature>
<feature type="region of interest" description="Disordered" evidence="1">
    <location>
        <begin position="30"/>
        <end position="241"/>
    </location>
</feature>
<proteinExistence type="predicted"/>
<reference evidence="3 4" key="1">
    <citation type="submission" date="2016-11" db="EMBL/GenBank/DDBJ databases">
        <title>Mixed transmission modes and dynamic genome evolution in an obligate animal-bacterial symbiosis.</title>
        <authorList>
            <person name="Russell S.L."/>
            <person name="Corbett-Detig R.B."/>
            <person name="Cavanaugh C.M."/>
        </authorList>
    </citation>
    <scope>NUCLEOTIDE SEQUENCE [LARGE SCALE GENOMIC DNA]</scope>
    <source>
        <strain evidence="3">MA-KB16</strain>
    </source>
</reference>
<feature type="compositionally biased region" description="Low complexity" evidence="1">
    <location>
        <begin position="94"/>
        <end position="116"/>
    </location>
</feature>
<protein>
    <submittedName>
        <fullName evidence="3">Uncharacterized protein</fullName>
    </submittedName>
</protein>
<keyword evidence="2" id="KW-0732">Signal</keyword>
<organism evidence="3 4">
    <name type="scientific">Solemya velum gill symbiont</name>
    <dbReference type="NCBI Taxonomy" id="2340"/>
    <lineage>
        <taxon>Bacteria</taxon>
        <taxon>Pseudomonadati</taxon>
        <taxon>Pseudomonadota</taxon>
        <taxon>Gammaproteobacteria</taxon>
        <taxon>sulfur-oxidizing symbionts</taxon>
    </lineage>
</organism>
<feature type="compositionally biased region" description="Basic and acidic residues" evidence="1">
    <location>
        <begin position="227"/>
        <end position="241"/>
    </location>
</feature>
<dbReference type="RefSeq" id="WP_078459006.1">
    <property type="nucleotide sequence ID" value="NZ_MPNX01000001.1"/>
</dbReference>